<dbReference type="InterPro" id="IPR046475">
    <property type="entry name" value="DUF6796"/>
</dbReference>
<keyword evidence="1" id="KW-0812">Transmembrane</keyword>
<accession>A0A1I6AP67</accession>
<dbReference type="OrthoDB" id="4546744at2"/>
<reference evidence="3 4" key="1">
    <citation type="submission" date="2016-10" db="EMBL/GenBank/DDBJ databases">
        <authorList>
            <person name="de Groot N.N."/>
        </authorList>
    </citation>
    <scope>NUCLEOTIDE SEQUENCE [LARGE SCALE GENOMIC DNA]</scope>
    <source>
        <strain evidence="3 4">DSM 44637</strain>
    </source>
</reference>
<dbReference type="EMBL" id="JAAGNC010000034">
    <property type="protein sequence ID" value="NEC54931.1"/>
    <property type="molecule type" value="Genomic_DNA"/>
</dbReference>
<feature type="transmembrane region" description="Helical" evidence="1">
    <location>
        <begin position="73"/>
        <end position="93"/>
    </location>
</feature>
<evidence type="ECO:0000313" key="4">
    <source>
        <dbReference type="Proteomes" id="UP000199137"/>
    </source>
</evidence>
<organism evidence="3 4">
    <name type="scientific">Amycolatopsis rubida</name>
    <dbReference type="NCBI Taxonomy" id="112413"/>
    <lineage>
        <taxon>Bacteria</taxon>
        <taxon>Bacillati</taxon>
        <taxon>Actinomycetota</taxon>
        <taxon>Actinomycetes</taxon>
        <taxon>Pseudonocardiales</taxon>
        <taxon>Pseudonocardiaceae</taxon>
        <taxon>Amycolatopsis</taxon>
    </lineage>
</organism>
<name>A0A1I6AP67_9PSEU</name>
<evidence type="ECO:0000256" key="1">
    <source>
        <dbReference type="SAM" id="Phobius"/>
    </source>
</evidence>
<dbReference type="STRING" id="112413.SAMN05421854_12041"/>
<dbReference type="RefSeq" id="WP_067594990.1">
    <property type="nucleotide sequence ID" value="NZ_FOWC01000020.1"/>
</dbReference>
<protein>
    <submittedName>
        <fullName evidence="3">Uncharacterized protein</fullName>
    </submittedName>
</protein>
<keyword evidence="1" id="KW-1133">Transmembrane helix</keyword>
<evidence type="ECO:0000313" key="5">
    <source>
        <dbReference type="Proteomes" id="UP000470404"/>
    </source>
</evidence>
<dbReference type="Pfam" id="PF20599">
    <property type="entry name" value="DUF6796"/>
    <property type="match status" value="1"/>
</dbReference>
<dbReference type="AlphaFoldDB" id="A0A1I6AP67"/>
<feature type="transmembrane region" description="Helical" evidence="1">
    <location>
        <begin position="105"/>
        <end position="128"/>
    </location>
</feature>
<evidence type="ECO:0000313" key="3">
    <source>
        <dbReference type="EMBL" id="SFQ70436.1"/>
    </source>
</evidence>
<feature type="transmembrane region" description="Helical" evidence="1">
    <location>
        <begin position="196"/>
        <end position="214"/>
    </location>
</feature>
<dbReference type="EMBL" id="FOWC01000020">
    <property type="protein sequence ID" value="SFQ70436.1"/>
    <property type="molecule type" value="Genomic_DNA"/>
</dbReference>
<evidence type="ECO:0000313" key="2">
    <source>
        <dbReference type="EMBL" id="NEC54931.1"/>
    </source>
</evidence>
<feature type="transmembrane region" description="Helical" evidence="1">
    <location>
        <begin position="226"/>
        <end position="244"/>
    </location>
</feature>
<gene>
    <name evidence="2" type="ORF">G3I59_04785</name>
    <name evidence="3" type="ORF">SAMN05421854_12041</name>
</gene>
<dbReference type="Proteomes" id="UP000470404">
    <property type="component" value="Unassembled WGS sequence"/>
</dbReference>
<proteinExistence type="predicted"/>
<keyword evidence="5" id="KW-1185">Reference proteome</keyword>
<dbReference type="Proteomes" id="UP000199137">
    <property type="component" value="Unassembled WGS sequence"/>
</dbReference>
<reference evidence="2 5" key="2">
    <citation type="submission" date="2020-01" db="EMBL/GenBank/DDBJ databases">
        <title>Insect and environment-associated Actinomycetes.</title>
        <authorList>
            <person name="Currrie C."/>
            <person name="Chevrette M."/>
            <person name="Carlson C."/>
            <person name="Stubbendieck R."/>
            <person name="Wendt-Pienkowski E."/>
        </authorList>
    </citation>
    <scope>NUCLEOTIDE SEQUENCE [LARGE SCALE GENOMIC DNA]</scope>
    <source>
        <strain evidence="2 5">SID8386</strain>
    </source>
</reference>
<sequence>MASLRPRKRAPRHTRLVRWAGLAGVAGSALYALGDVLLLGSKVEPDRHPILAEPEVDTKVGAMLPASTTRLTAGALSGVFGSPLYLAAAWHLYQGLAPAGRARAFAPAAVLAAAWTTPAFIHGTFFHWAEAYKAAEDLAPVSEPAKRRMLDQAAAFGRAIGIVYWPFGIATVAASALATAAVATGRTAYPRWSAPFIAPALPIAVASAVTGTHVPPGRAKHLLQGAGISLGHLASYGLSTVLLWSGKRLVAPRD</sequence>
<feature type="transmembrane region" description="Helical" evidence="1">
    <location>
        <begin position="162"/>
        <end position="184"/>
    </location>
</feature>
<keyword evidence="1" id="KW-0472">Membrane</keyword>
<feature type="transmembrane region" description="Helical" evidence="1">
    <location>
        <begin position="16"/>
        <end position="34"/>
    </location>
</feature>